<dbReference type="EMBL" id="QUSZ01006162">
    <property type="protein sequence ID" value="RHY06719.1"/>
    <property type="molecule type" value="Genomic_DNA"/>
</dbReference>
<dbReference type="Proteomes" id="UP000265427">
    <property type="component" value="Unassembled WGS sequence"/>
</dbReference>
<dbReference type="EMBL" id="QUTB01011713">
    <property type="protein sequence ID" value="RHY37428.1"/>
    <property type="molecule type" value="Genomic_DNA"/>
</dbReference>
<evidence type="ECO:0000256" key="1">
    <source>
        <dbReference type="SAM" id="MobiDB-lite"/>
    </source>
</evidence>
<gene>
    <name evidence="4" type="ORF">DYB31_008252</name>
    <name evidence="3" type="ORF">DYB34_006438</name>
    <name evidence="2" type="ORF">DYB36_013287</name>
</gene>
<organism evidence="4 6">
    <name type="scientific">Aphanomyces astaci</name>
    <name type="common">Crayfish plague agent</name>
    <dbReference type="NCBI Taxonomy" id="112090"/>
    <lineage>
        <taxon>Eukaryota</taxon>
        <taxon>Sar</taxon>
        <taxon>Stramenopiles</taxon>
        <taxon>Oomycota</taxon>
        <taxon>Saprolegniomycetes</taxon>
        <taxon>Saprolegniales</taxon>
        <taxon>Verrucalvaceae</taxon>
        <taxon>Aphanomyces</taxon>
    </lineage>
</organism>
<dbReference type="Proteomes" id="UP000283543">
    <property type="component" value="Unassembled WGS sequence"/>
</dbReference>
<evidence type="ECO:0000313" key="2">
    <source>
        <dbReference type="EMBL" id="RHY06719.1"/>
    </source>
</evidence>
<dbReference type="Proteomes" id="UP000266196">
    <property type="component" value="Unassembled WGS sequence"/>
</dbReference>
<proteinExistence type="predicted"/>
<accession>A0A397F4G0</accession>
<dbReference type="VEuPathDB" id="FungiDB:H257_02233"/>
<dbReference type="EMBL" id="QUTE01011725">
    <property type="protein sequence ID" value="RHZ08989.1"/>
    <property type="molecule type" value="Genomic_DNA"/>
</dbReference>
<feature type="region of interest" description="Disordered" evidence="1">
    <location>
        <begin position="1"/>
        <end position="22"/>
    </location>
</feature>
<feature type="compositionally biased region" description="Polar residues" evidence="1">
    <location>
        <begin position="10"/>
        <end position="21"/>
    </location>
</feature>
<reference evidence="5 6" key="1">
    <citation type="submission" date="2018-08" db="EMBL/GenBank/DDBJ databases">
        <title>Aphanomyces genome sequencing and annotation.</title>
        <authorList>
            <person name="Minardi D."/>
            <person name="Oidtmann B."/>
            <person name="Van Der Giezen M."/>
            <person name="Studholme D.J."/>
        </authorList>
    </citation>
    <scope>NUCLEOTIDE SEQUENCE [LARGE SCALE GENOMIC DNA]</scope>
    <source>
        <strain evidence="4 6">197901</strain>
        <strain evidence="2 5">Kv</strain>
        <strain evidence="3 7">Si</strain>
    </source>
</reference>
<evidence type="ECO:0000313" key="3">
    <source>
        <dbReference type="EMBL" id="RHY37428.1"/>
    </source>
</evidence>
<evidence type="ECO:0000313" key="7">
    <source>
        <dbReference type="Proteomes" id="UP000283543"/>
    </source>
</evidence>
<sequence length="113" mass="13006">MHVFDDDYNRGSSAKLTSESPSFEPLQLRLCVLCAYVCYFKFQRPQDPPNVLLLCDMSDATTNDKSFTDLKFNGRKATFTAWKVRIIAHLNSKSTEDDYKRLIHDKKPLNLIG</sequence>
<comment type="caution">
    <text evidence="4">The sequence shown here is derived from an EMBL/GenBank/DDBJ whole genome shotgun (WGS) entry which is preliminary data.</text>
</comment>
<evidence type="ECO:0000313" key="4">
    <source>
        <dbReference type="EMBL" id="RHZ08989.1"/>
    </source>
</evidence>
<evidence type="ECO:0000313" key="6">
    <source>
        <dbReference type="Proteomes" id="UP000266196"/>
    </source>
</evidence>
<dbReference type="AlphaFoldDB" id="A0A397F4G0"/>
<protein>
    <submittedName>
        <fullName evidence="4">Uncharacterized protein</fullName>
    </submittedName>
</protein>
<name>A0A397F4G0_APHAT</name>
<evidence type="ECO:0000313" key="5">
    <source>
        <dbReference type="Proteomes" id="UP000265427"/>
    </source>
</evidence>